<dbReference type="Gene3D" id="3.90.70.10">
    <property type="entry name" value="Cysteine proteinases"/>
    <property type="match status" value="1"/>
</dbReference>
<dbReference type="PROSITE" id="PS50203">
    <property type="entry name" value="CALPAIN_CAT"/>
    <property type="match status" value="1"/>
</dbReference>
<dbReference type="PRINTS" id="PR00704">
    <property type="entry name" value="CALPAIN"/>
</dbReference>
<feature type="region of interest" description="Disordered" evidence="9">
    <location>
        <begin position="1094"/>
        <end position="1117"/>
    </location>
</feature>
<organism evidence="12">
    <name type="scientific">Schistosoma haematobium</name>
    <name type="common">Blood fluke</name>
    <dbReference type="NCBI Taxonomy" id="6185"/>
    <lineage>
        <taxon>Eukaryota</taxon>
        <taxon>Metazoa</taxon>
        <taxon>Spiralia</taxon>
        <taxon>Lophotrochozoa</taxon>
        <taxon>Platyhelminthes</taxon>
        <taxon>Trematoda</taxon>
        <taxon>Digenea</taxon>
        <taxon>Strigeidida</taxon>
        <taxon>Schistosomatoidea</taxon>
        <taxon>Schistosomatidae</taxon>
        <taxon>Schistosoma</taxon>
    </lineage>
</organism>
<feature type="region of interest" description="Disordered" evidence="9">
    <location>
        <begin position="77"/>
        <end position="109"/>
    </location>
</feature>
<evidence type="ECO:0000256" key="4">
    <source>
        <dbReference type="ARBA" id="ARBA00022801"/>
    </source>
</evidence>
<dbReference type="InterPro" id="IPR022683">
    <property type="entry name" value="Calpain_III"/>
</dbReference>
<dbReference type="InterPro" id="IPR010569">
    <property type="entry name" value="Myotubularin-like_Pase_dom"/>
</dbReference>
<keyword evidence="5 8" id="KW-0788">Thiol protease</keyword>
<dbReference type="MEROPS" id="C02.023"/>
<dbReference type="Pfam" id="PF06602">
    <property type="entry name" value="Myotub-related"/>
    <property type="match status" value="1"/>
</dbReference>
<evidence type="ECO:0000313" key="12">
    <source>
        <dbReference type="EMBL" id="KGB35872.1"/>
    </source>
</evidence>
<dbReference type="EMBL" id="KL250724">
    <property type="protein sequence ID" value="KGB35872.1"/>
    <property type="molecule type" value="Genomic_DNA"/>
</dbReference>
<feature type="active site" evidence="7 8">
    <location>
        <position position="415"/>
    </location>
</feature>
<dbReference type="InterPro" id="IPR003595">
    <property type="entry name" value="Tyr_Pase_cat"/>
</dbReference>
<evidence type="ECO:0000259" key="11">
    <source>
        <dbReference type="PROSITE" id="PS51339"/>
    </source>
</evidence>
<gene>
    <name evidence="12" type="ORF">MS3_04140</name>
</gene>
<evidence type="ECO:0000256" key="5">
    <source>
        <dbReference type="ARBA" id="ARBA00022807"/>
    </source>
</evidence>
<evidence type="ECO:0000256" key="2">
    <source>
        <dbReference type="ARBA" id="ARBA00007623"/>
    </source>
</evidence>
<dbReference type="Pfam" id="PF00648">
    <property type="entry name" value="Peptidase_C2"/>
    <property type="match status" value="1"/>
</dbReference>
<dbReference type="InterPro" id="IPR022682">
    <property type="entry name" value="Calpain_domain_III"/>
</dbReference>
<feature type="compositionally biased region" description="Low complexity" evidence="9">
    <location>
        <begin position="1271"/>
        <end position="1286"/>
    </location>
</feature>
<keyword evidence="6" id="KW-0443">Lipid metabolism</keyword>
<evidence type="ECO:0000256" key="8">
    <source>
        <dbReference type="PROSITE-ProRule" id="PRU00239"/>
    </source>
</evidence>
<keyword evidence="3 8" id="KW-0645">Protease</keyword>
<dbReference type="SMART" id="SM00745">
    <property type="entry name" value="MIT"/>
    <property type="match status" value="1"/>
</dbReference>
<evidence type="ECO:0000259" key="10">
    <source>
        <dbReference type="PROSITE" id="PS50203"/>
    </source>
</evidence>
<dbReference type="Pfam" id="PF04212">
    <property type="entry name" value="MIT"/>
    <property type="match status" value="1"/>
</dbReference>
<comment type="similarity">
    <text evidence="1">Belongs to the protein-tyrosine phosphatase family. Non-receptor class myotubularin subfamily.</text>
</comment>
<dbReference type="InterPro" id="IPR051297">
    <property type="entry name" value="PalB/RIM13"/>
</dbReference>
<reference evidence="12" key="1">
    <citation type="journal article" date="2012" name="Nat. Genet.">
        <title>Whole-genome sequence of Schistosoma haematobium.</title>
        <authorList>
            <person name="Young N.D."/>
            <person name="Jex A.R."/>
            <person name="Li B."/>
            <person name="Liu S."/>
            <person name="Yang L."/>
            <person name="Xiong Z."/>
            <person name="Li Y."/>
            <person name="Cantacessi C."/>
            <person name="Hall R.S."/>
            <person name="Xu X."/>
            <person name="Chen F."/>
            <person name="Wu X."/>
            <person name="Zerlotini A."/>
            <person name="Oliveira G."/>
            <person name="Hofmann A."/>
            <person name="Zhang G."/>
            <person name="Fang X."/>
            <person name="Kang Y."/>
            <person name="Campbell B.E."/>
            <person name="Loukas A."/>
            <person name="Ranganathan S."/>
            <person name="Rollinson D."/>
            <person name="Rinaldi G."/>
            <person name="Brindley P.J."/>
            <person name="Yang H."/>
            <person name="Wang J."/>
            <person name="Wang J."/>
            <person name="Gasser R.B."/>
        </authorList>
    </citation>
    <scope>NUCLEOTIDE SEQUENCE [LARGE SCALE GENOMIC DNA]</scope>
</reference>
<dbReference type="InterPro" id="IPR038765">
    <property type="entry name" value="Papain-like_cys_pep_sf"/>
</dbReference>
<dbReference type="SMART" id="SM00404">
    <property type="entry name" value="PTPc_motif"/>
    <property type="match status" value="1"/>
</dbReference>
<dbReference type="SMART" id="SM00230">
    <property type="entry name" value="CysPc"/>
    <property type="match status" value="1"/>
</dbReference>
<dbReference type="InterPro" id="IPR001300">
    <property type="entry name" value="Peptidase_C2_calpain_cat"/>
</dbReference>
<dbReference type="STRING" id="6185.A0A094ZP27"/>
<accession>A0A094ZP27</accession>
<dbReference type="PROSITE" id="PS51339">
    <property type="entry name" value="PPASE_MYOTUBULARIN"/>
    <property type="match status" value="1"/>
</dbReference>
<dbReference type="GO" id="GO:0006508">
    <property type="term" value="P:proteolysis"/>
    <property type="evidence" value="ECO:0007669"/>
    <property type="project" value="UniProtKB-KW"/>
</dbReference>
<dbReference type="Pfam" id="PF01067">
    <property type="entry name" value="Calpain_III"/>
    <property type="match status" value="1"/>
</dbReference>
<dbReference type="CDD" id="cd00044">
    <property type="entry name" value="CysPc"/>
    <property type="match status" value="1"/>
</dbReference>
<dbReference type="GO" id="GO:0006629">
    <property type="term" value="P:lipid metabolic process"/>
    <property type="evidence" value="ECO:0007669"/>
    <property type="project" value="UniProtKB-KW"/>
</dbReference>
<feature type="domain" description="Calpain catalytic" evidence="10">
    <location>
        <begin position="173"/>
        <end position="477"/>
    </location>
</feature>
<name>A0A094ZP27_SCHHA</name>
<dbReference type="InterPro" id="IPR022684">
    <property type="entry name" value="Calpain_cysteine_protease"/>
</dbReference>
<dbReference type="SMART" id="SM00720">
    <property type="entry name" value="calpain_III"/>
    <property type="match status" value="1"/>
</dbReference>
<dbReference type="PANTHER" id="PTHR46143">
    <property type="entry name" value="CALPAIN-7"/>
    <property type="match status" value="1"/>
</dbReference>
<dbReference type="InterPro" id="IPR029021">
    <property type="entry name" value="Prot-tyrosine_phosphatase-like"/>
</dbReference>
<dbReference type="SUPFAM" id="SSF52799">
    <property type="entry name" value="(Phosphotyrosine protein) phosphatases II"/>
    <property type="match status" value="1"/>
</dbReference>
<dbReference type="InterPro" id="IPR036181">
    <property type="entry name" value="MIT_dom_sf"/>
</dbReference>
<feature type="region of interest" description="Disordered" evidence="9">
    <location>
        <begin position="1265"/>
        <end position="1286"/>
    </location>
</feature>
<dbReference type="SUPFAM" id="SSF116846">
    <property type="entry name" value="MIT domain"/>
    <property type="match status" value="1"/>
</dbReference>
<dbReference type="SUPFAM" id="SSF54001">
    <property type="entry name" value="Cysteine proteinases"/>
    <property type="match status" value="1"/>
</dbReference>
<dbReference type="Gene3D" id="2.60.120.380">
    <property type="match status" value="2"/>
</dbReference>
<dbReference type="GO" id="GO:0004198">
    <property type="term" value="F:calcium-dependent cysteine-type endopeptidase activity"/>
    <property type="evidence" value="ECO:0007669"/>
    <property type="project" value="InterPro"/>
</dbReference>
<dbReference type="InterPro" id="IPR007330">
    <property type="entry name" value="MIT_dom"/>
</dbReference>
<evidence type="ECO:0000256" key="7">
    <source>
        <dbReference type="PIRSR" id="PIRSR622684-1"/>
    </source>
</evidence>
<feature type="active site" evidence="7 8">
    <location>
        <position position="395"/>
    </location>
</feature>
<evidence type="ECO:0000256" key="3">
    <source>
        <dbReference type="ARBA" id="ARBA00022670"/>
    </source>
</evidence>
<dbReference type="PANTHER" id="PTHR46143:SF1">
    <property type="entry name" value="CALPAIN-7"/>
    <property type="match status" value="1"/>
</dbReference>
<comment type="similarity">
    <text evidence="2">Belongs to the peptidase C2 family.</text>
</comment>
<dbReference type="InterPro" id="IPR036213">
    <property type="entry name" value="Calpain_III_sf"/>
</dbReference>
<feature type="domain" description="Myotubularin phosphatase" evidence="11">
    <location>
        <begin position="825"/>
        <end position="1224"/>
    </location>
</feature>
<keyword evidence="4 8" id="KW-0378">Hydrolase</keyword>
<feature type="compositionally biased region" description="Low complexity" evidence="9">
    <location>
        <begin position="81"/>
        <end position="95"/>
    </location>
</feature>
<dbReference type="Gene3D" id="1.20.58.80">
    <property type="entry name" value="Phosphotransferase system, lactose/cellobiose-type IIA subunit"/>
    <property type="match status" value="1"/>
</dbReference>
<proteinExistence type="inferred from homology"/>
<dbReference type="PROSITE" id="PS00383">
    <property type="entry name" value="TYR_PHOSPHATASE_1"/>
    <property type="match status" value="1"/>
</dbReference>
<feature type="active site" evidence="7 8">
    <location>
        <position position="233"/>
    </location>
</feature>
<evidence type="ECO:0000256" key="6">
    <source>
        <dbReference type="ARBA" id="ARBA00023098"/>
    </source>
</evidence>
<sequence>MHQADFARALFLLDDGTTEDEKGNFHKAFELYTLAVELMLSIKRDVQDPSLLKSIETFSKRGLDRAEELKAYVQRTQPPCSDSRSSCSTLTSGASKKSHGFHKPNMSSSLKGDPGGFTVEELEVLRSTSVINGREYLPFLDALDLQERFSFANPFVTSHFIFKILFNIHKVLFSSFPTSIATFQSDKDGLLALSNKQKSLLSRWVRPSDYINGPKMILAISCFSICQTVVTDCSFVASMAIAAQYERRFKKKLITNITNEAIYNPCGKYMVRLNFNGVPRKVIIDDFLPMGKDGKLLCCYSNNQNELWVSLLEKAYMKVMGGYDFPGSNSNIDLHALTGWIPERISIRSSSTSFDKDREFRRLLSRFHKGHCLVTIATGQLSDDESERSGLVPTHAYAMLDIREVESYRLFLLKNPWSHMRWKGNFSERDSKHWTPSMQAKLNFDRSSAQLIDNGVFWIDYDSLCHFFDVFYINWDPGLFQYTTCVNDCWLAGSGPKKDSYASAENPQYNLEVTAQTESPIWVLLTRHIVDKADFAENKEFIAVVVYKDVKSRKVYYPYDPAPFCDSVRINSPHCLVKMLQDPGTCNYILLISQYEKSITIYYTLRVYSTAPFTLSKIKDPYTISKQITGEWKGSNAGGCINDKESYRTNPRFEISVANNNCDNQLLIELRGPRDYALGLELIRISATNDQAPNQQNRSTTGDYRRGYVVLEQAGLSGGVYNVIVSTYRPGQEGPFILSIKSIKFTIIKWNPSAYRFPIGNINEQHTSGNGPSCSWSAPGNDCGRSLGFCENLKANAFPAISKKTLFAYLYGAKCIANSVFAIDGWDVYNPEEEYHRQNIFTNGWRITKINMDYRLCDTYPAILAVPWEVTDELLVACAPHRSRGRIPVLSWLHPESKASLTRASQPLVGVQGRRSSDDKELVRQLRIANANANNLLIFDARPQVNAIANMGVGGGVESPAYYENVQYMFLNIQNIHAMRAALTKVFEACFPLPDDTRWFKQLADSKWLYHIKQIIFAATSVADKIENHKTSVLIHCSDGWDRTTQVTSLAMLMLDPYYRTIRGFEVLVEKEWCSFGHKFAQRTGGPTDGGIYLPPNSSSSVVNETGGGRPSSPEERSPVFLQFIDCVWQTMQQFPHSFEFNERFLITIMDELYSARFGTFLFNSEMQGRDHGVRERTISLWAYINADIQLYQNPLYTPAEISGHRVIFPQHALAQLQFWTAYYIRWHPLMRLQEPIARRERALILIMKRFRELTAATQRECAKPTLNNVSDNSTHSRSRSNSSKI</sequence>
<dbReference type="InterPro" id="IPR016130">
    <property type="entry name" value="Tyr_Pase_AS"/>
</dbReference>
<evidence type="ECO:0000256" key="1">
    <source>
        <dbReference type="ARBA" id="ARBA00007471"/>
    </source>
</evidence>
<protein>
    <submittedName>
        <fullName evidence="12">Calpain-7</fullName>
    </submittedName>
</protein>
<evidence type="ECO:0000256" key="9">
    <source>
        <dbReference type="SAM" id="MobiDB-lite"/>
    </source>
</evidence>
<dbReference type="SUPFAM" id="SSF49758">
    <property type="entry name" value="Calpain large subunit, middle domain (domain III)"/>
    <property type="match status" value="2"/>
</dbReference>